<reference evidence="1 2" key="1">
    <citation type="submission" date="2018-07" db="EMBL/GenBank/DDBJ databases">
        <title>Genomic Encyclopedia of Type Strains, Phase IV (KMG-IV): sequencing the most valuable type-strain genomes for metagenomic binning, comparative biology and taxonomic classification.</title>
        <authorList>
            <person name="Goeker M."/>
        </authorList>
    </citation>
    <scope>NUCLEOTIDE SEQUENCE [LARGE SCALE GENOMIC DNA]</scope>
    <source>
        <strain evidence="1 2">DSM 25528</strain>
    </source>
</reference>
<comment type="caution">
    <text evidence="1">The sequence shown here is derived from an EMBL/GenBank/DDBJ whole genome shotgun (WGS) entry which is preliminary data.</text>
</comment>
<sequence length="203" mass="23644">MSAKEPFRLRIAAHRAGGVDEIVRFLSDINAAYEACYFFEVRLTRWQRRYIFEAPSHTWLEPNLSVNATEPSSILPEFQLELTKVSINSPGFWEFLGALNPLQQMREYLKDRHERLKDKDYRNLSEKERLQLENELLRAQVIKAKHDVLRDRVSLLREMDMSDQQIAELVWRSVGVPLAKLGRHQDAGLIGKPLIENEESEIG</sequence>
<evidence type="ECO:0000313" key="2">
    <source>
        <dbReference type="Proteomes" id="UP000252582"/>
    </source>
</evidence>
<dbReference type="EMBL" id="QPIX01000002">
    <property type="protein sequence ID" value="RCW27662.1"/>
    <property type="molecule type" value="Genomic_DNA"/>
</dbReference>
<protein>
    <submittedName>
        <fullName evidence="1">Uncharacterized protein</fullName>
    </submittedName>
</protein>
<evidence type="ECO:0000313" key="1">
    <source>
        <dbReference type="EMBL" id="RCW27662.1"/>
    </source>
</evidence>
<dbReference type="RefSeq" id="WP_114361979.1">
    <property type="nucleotide sequence ID" value="NZ_QPIX01000002.1"/>
</dbReference>
<accession>A0A6I7HSE2</accession>
<proteinExistence type="predicted"/>
<organism evidence="1 2">
    <name type="scientific">Ciceribacter lividus</name>
    <dbReference type="NCBI Taxonomy" id="1197950"/>
    <lineage>
        <taxon>Bacteria</taxon>
        <taxon>Pseudomonadati</taxon>
        <taxon>Pseudomonadota</taxon>
        <taxon>Alphaproteobacteria</taxon>
        <taxon>Hyphomicrobiales</taxon>
        <taxon>Rhizobiaceae</taxon>
        <taxon>Ciceribacter</taxon>
    </lineage>
</organism>
<dbReference type="AlphaFoldDB" id="A0A6I7HSE2"/>
<dbReference type="Proteomes" id="UP000252582">
    <property type="component" value="Unassembled WGS sequence"/>
</dbReference>
<name>A0A6I7HSE2_9HYPH</name>
<keyword evidence="2" id="KW-1185">Reference proteome</keyword>
<gene>
    <name evidence="1" type="ORF">DFR48_102146</name>
</gene>